<protein>
    <submittedName>
        <fullName evidence="7">Cation:proton antiporter</fullName>
    </submittedName>
</protein>
<keyword evidence="3 5" id="KW-1133">Transmembrane helix</keyword>
<dbReference type="PANTHER" id="PTHR43021:SF2">
    <property type="entry name" value="CATION_H+ EXCHANGER DOMAIN-CONTAINING PROTEIN"/>
    <property type="match status" value="1"/>
</dbReference>
<evidence type="ECO:0000313" key="8">
    <source>
        <dbReference type="Proteomes" id="UP001168540"/>
    </source>
</evidence>
<proteinExistence type="predicted"/>
<keyword evidence="4 5" id="KW-0472">Membrane</keyword>
<dbReference type="PANTHER" id="PTHR43021">
    <property type="entry name" value="NA(+)/H(+) ANTIPORTER-RELATED"/>
    <property type="match status" value="1"/>
</dbReference>
<feature type="transmembrane region" description="Helical" evidence="5">
    <location>
        <begin position="94"/>
        <end position="115"/>
    </location>
</feature>
<dbReference type="InterPro" id="IPR038770">
    <property type="entry name" value="Na+/solute_symporter_sf"/>
</dbReference>
<sequence>MSFPWQTLALNPLTAFGLILALGVLGGQIAKRIAHLPSVTGYILTGLIIGPSGLGLIQHDILSEASLFSDLALGLALFELGRRVDLSWLNRERTLLLTSLITSTLLFTGLFGLLLAFKLQYAPAALLAAAGVSSSAPILLEITRETHAEGQVTERLLATAGLNGLFSLVAFGLALSYSHFASAADVESVFLRPSWLVLGSAALGLIAGLVAIRLNAWLSGRQREAQWVLLFAMIALVVGLAEQMAMMPAMALLVFGLATRNLQSGNTLTDPTLLARSSFFFVAFFVASGAQLVPSELVRIWPLALAFVLLRGVLAMLPWSVAARSNGLTSKRGALLGLALTPMGSGTQALMLLAPSTLLSSQSSMLMPATLAVLCILELIGPLTSRFALQQAGETHE</sequence>
<comment type="caution">
    <text evidence="7">The sequence shown here is derived from an EMBL/GenBank/DDBJ whole genome shotgun (WGS) entry which is preliminary data.</text>
</comment>
<organism evidence="7 8">
    <name type="scientific">Crenobacter oryzisoli</name>
    <dbReference type="NCBI Taxonomy" id="3056844"/>
    <lineage>
        <taxon>Bacteria</taxon>
        <taxon>Pseudomonadati</taxon>
        <taxon>Pseudomonadota</taxon>
        <taxon>Betaproteobacteria</taxon>
        <taxon>Neisseriales</taxon>
        <taxon>Neisseriaceae</taxon>
        <taxon>Crenobacter</taxon>
    </lineage>
</organism>
<dbReference type="Proteomes" id="UP001168540">
    <property type="component" value="Unassembled WGS sequence"/>
</dbReference>
<feature type="domain" description="Cation/H+ exchanger transmembrane" evidence="6">
    <location>
        <begin position="21"/>
        <end position="384"/>
    </location>
</feature>
<evidence type="ECO:0000313" key="7">
    <source>
        <dbReference type="EMBL" id="MDN0076887.1"/>
    </source>
</evidence>
<dbReference type="RefSeq" id="WP_289831523.1">
    <property type="nucleotide sequence ID" value="NZ_JAUEDK010000045.1"/>
</dbReference>
<evidence type="ECO:0000256" key="5">
    <source>
        <dbReference type="SAM" id="Phobius"/>
    </source>
</evidence>
<keyword evidence="2 5" id="KW-0812">Transmembrane</keyword>
<feature type="transmembrane region" description="Helical" evidence="5">
    <location>
        <begin position="155"/>
        <end position="175"/>
    </location>
</feature>
<feature type="transmembrane region" description="Helical" evidence="5">
    <location>
        <begin position="300"/>
        <end position="321"/>
    </location>
</feature>
<feature type="transmembrane region" description="Helical" evidence="5">
    <location>
        <begin position="39"/>
        <end position="59"/>
    </location>
</feature>
<evidence type="ECO:0000256" key="4">
    <source>
        <dbReference type="ARBA" id="ARBA00023136"/>
    </source>
</evidence>
<feature type="transmembrane region" description="Helical" evidence="5">
    <location>
        <begin position="195"/>
        <end position="216"/>
    </location>
</feature>
<dbReference type="Pfam" id="PF00999">
    <property type="entry name" value="Na_H_Exchanger"/>
    <property type="match status" value="1"/>
</dbReference>
<evidence type="ECO:0000256" key="1">
    <source>
        <dbReference type="ARBA" id="ARBA00004141"/>
    </source>
</evidence>
<gene>
    <name evidence="7" type="ORF">QU481_18745</name>
</gene>
<feature type="transmembrane region" description="Helical" evidence="5">
    <location>
        <begin position="333"/>
        <end position="354"/>
    </location>
</feature>
<feature type="transmembrane region" description="Helical" evidence="5">
    <location>
        <begin position="228"/>
        <end position="253"/>
    </location>
</feature>
<comment type="subcellular location">
    <subcellularLocation>
        <location evidence="1">Membrane</location>
        <topology evidence="1">Multi-pass membrane protein</topology>
    </subcellularLocation>
</comment>
<evidence type="ECO:0000256" key="2">
    <source>
        <dbReference type="ARBA" id="ARBA00022692"/>
    </source>
</evidence>
<name>A0ABT7XSW4_9NEIS</name>
<dbReference type="Gene3D" id="1.20.1530.20">
    <property type="match status" value="1"/>
</dbReference>
<evidence type="ECO:0000256" key="3">
    <source>
        <dbReference type="ARBA" id="ARBA00022989"/>
    </source>
</evidence>
<dbReference type="InterPro" id="IPR006153">
    <property type="entry name" value="Cation/H_exchanger_TM"/>
</dbReference>
<accession>A0ABT7XSW4</accession>
<dbReference type="EMBL" id="JAUEDK010000045">
    <property type="protein sequence ID" value="MDN0076887.1"/>
    <property type="molecule type" value="Genomic_DNA"/>
</dbReference>
<reference evidence="7" key="1">
    <citation type="submission" date="2023-06" db="EMBL/GenBank/DDBJ databases">
        <authorList>
            <person name="Zhang S."/>
        </authorList>
    </citation>
    <scope>NUCLEOTIDE SEQUENCE</scope>
    <source>
        <strain evidence="7">SG2303</strain>
    </source>
</reference>
<feature type="transmembrane region" description="Helical" evidence="5">
    <location>
        <begin position="366"/>
        <end position="389"/>
    </location>
</feature>
<feature type="transmembrane region" description="Helical" evidence="5">
    <location>
        <begin position="6"/>
        <end position="27"/>
    </location>
</feature>
<evidence type="ECO:0000259" key="6">
    <source>
        <dbReference type="Pfam" id="PF00999"/>
    </source>
</evidence>
<feature type="transmembrane region" description="Helical" evidence="5">
    <location>
        <begin position="121"/>
        <end position="143"/>
    </location>
</feature>
<keyword evidence="8" id="KW-1185">Reference proteome</keyword>